<dbReference type="SUPFAM" id="SSF55120">
    <property type="entry name" value="Pseudouridine synthase"/>
    <property type="match status" value="1"/>
</dbReference>
<proteinExistence type="inferred from homology"/>
<feature type="domain" description="tRNA pseudouridylate synthase B C-terminal" evidence="7">
    <location>
        <begin position="174"/>
        <end position="226"/>
    </location>
</feature>
<protein>
    <recommendedName>
        <fullName evidence="5">tRNA pseudouridine synthase B</fullName>
        <ecNumber evidence="5">5.4.99.25</ecNumber>
    </recommendedName>
    <alternativeName>
        <fullName evidence="5">tRNA pseudouridine(55) synthase</fullName>
        <shortName evidence="5">Psi55 synthase</shortName>
    </alternativeName>
    <alternativeName>
        <fullName evidence="5">tRNA pseudouridylate synthase</fullName>
    </alternativeName>
    <alternativeName>
        <fullName evidence="5">tRNA-uridine isomerase</fullName>
    </alternativeName>
</protein>
<evidence type="ECO:0000259" key="6">
    <source>
        <dbReference type="Pfam" id="PF01509"/>
    </source>
</evidence>
<sequence>MKMDGIILVNKPSGMTSHDVVNKLRRILKTKKVGHCGTLDPDATGVLVVCVNKATKVLQFLTSESKEYVATLSLGTSTDTYDASGKIIETKEFHALDNNEIVACFNNFIGSQEQKPPIYSAIKVNGKKLYEYARAGEQVEVPTRSVTVNHLEILQIENNLIKFKVGCSKGTYIRSLCYDLAKALGYPGHMKDLIRTKSGNFSLENCFTLEQIENGEYTTVSLEEALNSYQQLVVDDEKIIFHGKKIKSDLNEQVVILNRQGKVLAMYGPDGNGYLKSIRGLW</sequence>
<dbReference type="HOGENOM" id="CLU_032087_0_1_9"/>
<dbReference type="FunFam" id="3.30.2350.10:FF:000011">
    <property type="entry name" value="tRNA pseudouridine synthase B"/>
    <property type="match status" value="1"/>
</dbReference>
<keyword evidence="3 5" id="KW-0819">tRNA processing</keyword>
<accession>B0N728</accession>
<dbReference type="InterPro" id="IPR020103">
    <property type="entry name" value="PsdUridine_synth_cat_dom_sf"/>
</dbReference>
<dbReference type="GO" id="GO:0003723">
    <property type="term" value="F:RNA binding"/>
    <property type="evidence" value="ECO:0007669"/>
    <property type="project" value="InterPro"/>
</dbReference>
<gene>
    <name evidence="5 8" type="primary">truB</name>
    <name evidence="8" type="ORF">CLORAM_02411</name>
</gene>
<name>B0N728_9FIRM</name>
<organism evidence="8 9">
    <name type="scientific">Thomasclavelia ramosa DSM 1402</name>
    <dbReference type="NCBI Taxonomy" id="445974"/>
    <lineage>
        <taxon>Bacteria</taxon>
        <taxon>Bacillati</taxon>
        <taxon>Bacillota</taxon>
        <taxon>Erysipelotrichia</taxon>
        <taxon>Erysipelotrichales</taxon>
        <taxon>Coprobacillaceae</taxon>
        <taxon>Thomasclavelia</taxon>
    </lineage>
</organism>
<evidence type="ECO:0000256" key="3">
    <source>
        <dbReference type="ARBA" id="ARBA00022694"/>
    </source>
</evidence>
<dbReference type="Pfam" id="PF01509">
    <property type="entry name" value="TruB_N"/>
    <property type="match status" value="1"/>
</dbReference>
<reference evidence="8" key="1">
    <citation type="submission" date="2007-11" db="EMBL/GenBank/DDBJ databases">
        <authorList>
            <person name="Fulton L."/>
            <person name="Clifton S."/>
            <person name="Fulton B."/>
            <person name="Xu J."/>
            <person name="Minx P."/>
            <person name="Pepin K.H."/>
            <person name="Johnson M."/>
            <person name="Thiruvilangam P."/>
            <person name="Bhonagiri V."/>
            <person name="Nash W.E."/>
            <person name="Mardis E.R."/>
            <person name="Wilson R.K."/>
        </authorList>
    </citation>
    <scope>NUCLEOTIDE SEQUENCE [LARGE SCALE GENOMIC DNA]</scope>
    <source>
        <strain evidence="8">DSM 1402</strain>
    </source>
</reference>
<dbReference type="EMBL" id="ABFX02000008">
    <property type="protein sequence ID" value="EDS17616.1"/>
    <property type="molecule type" value="Genomic_DNA"/>
</dbReference>
<dbReference type="HAMAP" id="MF_01080">
    <property type="entry name" value="TruB_bact"/>
    <property type="match status" value="1"/>
</dbReference>
<keyword evidence="4 5" id="KW-0413">Isomerase</keyword>
<dbReference type="EC" id="5.4.99.25" evidence="5"/>
<comment type="similarity">
    <text evidence="2 5">Belongs to the pseudouridine synthase TruB family. Type 1 subfamily.</text>
</comment>
<comment type="catalytic activity">
    <reaction evidence="1 5">
        <text>uridine(55) in tRNA = pseudouridine(55) in tRNA</text>
        <dbReference type="Rhea" id="RHEA:42532"/>
        <dbReference type="Rhea" id="RHEA-COMP:10101"/>
        <dbReference type="Rhea" id="RHEA-COMP:10102"/>
        <dbReference type="ChEBI" id="CHEBI:65314"/>
        <dbReference type="ChEBI" id="CHEBI:65315"/>
        <dbReference type="EC" id="5.4.99.25"/>
    </reaction>
</comment>
<reference evidence="8" key="2">
    <citation type="submission" date="2014-06" db="EMBL/GenBank/DDBJ databases">
        <title>Draft genome sequence of Clostridium ramosum(DSM 1402).</title>
        <authorList>
            <person name="Sudarsanam P."/>
            <person name="Ley R."/>
            <person name="Guruge J."/>
            <person name="Turnbaugh P.J."/>
            <person name="Mahowald M."/>
            <person name="Liep D."/>
            <person name="Gordon J."/>
        </authorList>
    </citation>
    <scope>NUCLEOTIDE SEQUENCE</scope>
    <source>
        <strain evidence="8">DSM 1402</strain>
    </source>
</reference>
<evidence type="ECO:0000256" key="5">
    <source>
        <dbReference type="HAMAP-Rule" id="MF_01080"/>
    </source>
</evidence>
<dbReference type="GO" id="GO:0160148">
    <property type="term" value="F:tRNA pseudouridine(55) synthase activity"/>
    <property type="evidence" value="ECO:0007669"/>
    <property type="project" value="UniProtKB-EC"/>
</dbReference>
<comment type="caution">
    <text evidence="8">The sequence shown here is derived from an EMBL/GenBank/DDBJ whole genome shotgun (WGS) entry which is preliminary data.</text>
</comment>
<dbReference type="CDD" id="cd02573">
    <property type="entry name" value="PseudoU_synth_EcTruB"/>
    <property type="match status" value="1"/>
</dbReference>
<dbReference type="Proteomes" id="UP000005798">
    <property type="component" value="Unassembled WGS sequence"/>
</dbReference>
<dbReference type="Gene3D" id="3.30.2350.10">
    <property type="entry name" value="Pseudouridine synthase"/>
    <property type="match status" value="1"/>
</dbReference>
<evidence type="ECO:0000256" key="2">
    <source>
        <dbReference type="ARBA" id="ARBA00005642"/>
    </source>
</evidence>
<dbReference type="PANTHER" id="PTHR13767">
    <property type="entry name" value="TRNA-PSEUDOURIDINE SYNTHASE"/>
    <property type="match status" value="1"/>
</dbReference>
<evidence type="ECO:0000313" key="8">
    <source>
        <dbReference type="EMBL" id="EDS17616.1"/>
    </source>
</evidence>
<comment type="function">
    <text evidence="5">Responsible for synthesis of pseudouridine from uracil-55 in the psi GC loop of transfer RNAs.</text>
</comment>
<feature type="active site" description="Nucleophile" evidence="5">
    <location>
        <position position="40"/>
    </location>
</feature>
<evidence type="ECO:0000259" key="7">
    <source>
        <dbReference type="Pfam" id="PF16198"/>
    </source>
</evidence>
<evidence type="ECO:0000256" key="4">
    <source>
        <dbReference type="ARBA" id="ARBA00023235"/>
    </source>
</evidence>
<dbReference type="GO" id="GO:0031119">
    <property type="term" value="P:tRNA pseudouridine synthesis"/>
    <property type="evidence" value="ECO:0007669"/>
    <property type="project" value="UniProtKB-UniRule"/>
</dbReference>
<feature type="domain" description="Pseudouridine synthase II N-terminal" evidence="6">
    <location>
        <begin position="25"/>
        <end position="173"/>
    </location>
</feature>
<dbReference type="InterPro" id="IPR002501">
    <property type="entry name" value="PsdUridine_synth_N"/>
</dbReference>
<dbReference type="GO" id="GO:1990481">
    <property type="term" value="P:mRNA pseudouridine synthesis"/>
    <property type="evidence" value="ECO:0007669"/>
    <property type="project" value="TreeGrafter"/>
</dbReference>
<dbReference type="PANTHER" id="PTHR13767:SF2">
    <property type="entry name" value="PSEUDOURIDYLATE SYNTHASE TRUB1"/>
    <property type="match status" value="1"/>
</dbReference>
<keyword evidence="9" id="KW-1185">Reference proteome</keyword>
<dbReference type="Pfam" id="PF16198">
    <property type="entry name" value="TruB_C_2"/>
    <property type="match status" value="1"/>
</dbReference>
<dbReference type="InterPro" id="IPR014780">
    <property type="entry name" value="tRNA_psdUridine_synth_TruB"/>
</dbReference>
<evidence type="ECO:0000313" key="9">
    <source>
        <dbReference type="Proteomes" id="UP000005798"/>
    </source>
</evidence>
<dbReference type="eggNOG" id="COG0130">
    <property type="taxonomic scope" value="Bacteria"/>
</dbReference>
<dbReference type="NCBIfam" id="TIGR00431">
    <property type="entry name" value="TruB"/>
    <property type="match status" value="1"/>
</dbReference>
<evidence type="ECO:0000256" key="1">
    <source>
        <dbReference type="ARBA" id="ARBA00000385"/>
    </source>
</evidence>
<dbReference type="AlphaFoldDB" id="B0N728"/>
<dbReference type="InterPro" id="IPR032819">
    <property type="entry name" value="TruB_C"/>
</dbReference>